<keyword evidence="3" id="KW-0808">Transferase</keyword>
<proteinExistence type="inferred from homology"/>
<keyword evidence="6" id="KW-0547">Nucleotide-binding</keyword>
<evidence type="ECO:0000256" key="9">
    <source>
        <dbReference type="ARBA" id="ARBA00038276"/>
    </source>
</evidence>
<evidence type="ECO:0000256" key="5">
    <source>
        <dbReference type="ARBA" id="ARBA00022723"/>
    </source>
</evidence>
<comment type="cofactor">
    <cofactor evidence="1">
        <name>Mg(2+)</name>
        <dbReference type="ChEBI" id="CHEBI:18420"/>
    </cofactor>
</comment>
<dbReference type="GO" id="GO:0005524">
    <property type="term" value="F:ATP binding"/>
    <property type="evidence" value="ECO:0007669"/>
    <property type="project" value="UniProtKB-KW"/>
</dbReference>
<dbReference type="InterPro" id="IPR043519">
    <property type="entry name" value="NT_sf"/>
</dbReference>
<evidence type="ECO:0000313" key="12">
    <source>
        <dbReference type="Proteomes" id="UP000549913"/>
    </source>
</evidence>
<dbReference type="Pfam" id="PF01381">
    <property type="entry name" value="HTH_3"/>
    <property type="match status" value="1"/>
</dbReference>
<keyword evidence="8" id="KW-0460">Magnesium</keyword>
<dbReference type="CDD" id="cd00093">
    <property type="entry name" value="HTH_XRE"/>
    <property type="match status" value="1"/>
</dbReference>
<dbReference type="RefSeq" id="WP_179547720.1">
    <property type="nucleotide sequence ID" value="NZ_BSEW01000001.1"/>
</dbReference>
<dbReference type="Pfam" id="PF01909">
    <property type="entry name" value="NTP_transf_2"/>
    <property type="match status" value="1"/>
</dbReference>
<evidence type="ECO:0000256" key="1">
    <source>
        <dbReference type="ARBA" id="ARBA00001946"/>
    </source>
</evidence>
<evidence type="ECO:0000256" key="7">
    <source>
        <dbReference type="ARBA" id="ARBA00022840"/>
    </source>
</evidence>
<comment type="caution">
    <text evidence="11">The sequence shown here is derived from an EMBL/GenBank/DDBJ whole genome shotgun (WGS) entry which is preliminary data.</text>
</comment>
<evidence type="ECO:0000256" key="8">
    <source>
        <dbReference type="ARBA" id="ARBA00022842"/>
    </source>
</evidence>
<dbReference type="InterPro" id="IPR010982">
    <property type="entry name" value="Lambda_DNA-bd_dom_sf"/>
</dbReference>
<dbReference type="SMART" id="SM00530">
    <property type="entry name" value="HTH_XRE"/>
    <property type="match status" value="1"/>
</dbReference>
<dbReference type="EMBL" id="JACCBM010000001">
    <property type="protein sequence ID" value="NYD70618.1"/>
    <property type="molecule type" value="Genomic_DNA"/>
</dbReference>
<dbReference type="GO" id="GO:0046872">
    <property type="term" value="F:metal ion binding"/>
    <property type="evidence" value="ECO:0007669"/>
    <property type="project" value="UniProtKB-KW"/>
</dbReference>
<keyword evidence="7" id="KW-0067">ATP-binding</keyword>
<dbReference type="GO" id="GO:0016779">
    <property type="term" value="F:nucleotidyltransferase activity"/>
    <property type="evidence" value="ECO:0007669"/>
    <property type="project" value="UniProtKB-KW"/>
</dbReference>
<sequence>MTPAAELLRSARVTSGLTQRELGERAGVTQSVISAYESGRREPSLTTLSKLVGATGLRLETRIAAAERADDVARAAGAGLRSLVRERREELEAALGALGATGIRVFGSVARGEATSESDVDLLVQLDEGVGLFNLARMRGEAERILGVAVDVVPEDSLKADVRESVLADAVEL</sequence>
<dbReference type="InterPro" id="IPR001387">
    <property type="entry name" value="Cro/C1-type_HTH"/>
</dbReference>
<dbReference type="CDD" id="cd05403">
    <property type="entry name" value="NT_KNTase_like"/>
    <property type="match status" value="1"/>
</dbReference>
<dbReference type="InterPro" id="IPR052038">
    <property type="entry name" value="Type-VII_TA_antitoxin"/>
</dbReference>
<reference evidence="11 12" key="1">
    <citation type="submission" date="2020-07" db="EMBL/GenBank/DDBJ databases">
        <title>Sequencing the genomes of 1000 actinobacteria strains.</title>
        <authorList>
            <person name="Klenk H.-P."/>
        </authorList>
    </citation>
    <scope>NUCLEOTIDE SEQUENCE [LARGE SCALE GENOMIC DNA]</scope>
    <source>
        <strain evidence="11 12">DSM 26474</strain>
    </source>
</reference>
<evidence type="ECO:0000313" key="11">
    <source>
        <dbReference type="EMBL" id="NYD70618.1"/>
    </source>
</evidence>
<name>A0A852SP30_9MICO</name>
<evidence type="ECO:0000256" key="4">
    <source>
        <dbReference type="ARBA" id="ARBA00022695"/>
    </source>
</evidence>
<dbReference type="Gene3D" id="3.30.460.10">
    <property type="entry name" value="Beta Polymerase, domain 2"/>
    <property type="match status" value="1"/>
</dbReference>
<accession>A0A852SP30</accession>
<dbReference type="GO" id="GO:0003677">
    <property type="term" value="F:DNA binding"/>
    <property type="evidence" value="ECO:0007669"/>
    <property type="project" value="InterPro"/>
</dbReference>
<keyword evidence="2" id="KW-1277">Toxin-antitoxin system</keyword>
<dbReference type="PROSITE" id="PS50943">
    <property type="entry name" value="HTH_CROC1"/>
    <property type="match status" value="1"/>
</dbReference>
<evidence type="ECO:0000256" key="6">
    <source>
        <dbReference type="ARBA" id="ARBA00022741"/>
    </source>
</evidence>
<organism evidence="11 12">
    <name type="scientific">Herbiconiux flava</name>
    <dbReference type="NCBI Taxonomy" id="881268"/>
    <lineage>
        <taxon>Bacteria</taxon>
        <taxon>Bacillati</taxon>
        <taxon>Actinomycetota</taxon>
        <taxon>Actinomycetes</taxon>
        <taxon>Micrococcales</taxon>
        <taxon>Microbacteriaceae</taxon>
        <taxon>Herbiconiux</taxon>
    </lineage>
</organism>
<feature type="domain" description="HTH cro/C1-type" evidence="10">
    <location>
        <begin position="8"/>
        <end position="62"/>
    </location>
</feature>
<evidence type="ECO:0000256" key="2">
    <source>
        <dbReference type="ARBA" id="ARBA00022649"/>
    </source>
</evidence>
<protein>
    <recommendedName>
        <fullName evidence="10">HTH cro/C1-type domain-containing protein</fullName>
    </recommendedName>
</protein>
<gene>
    <name evidence="11" type="ORF">BJ984_001776</name>
</gene>
<keyword evidence="5" id="KW-0479">Metal-binding</keyword>
<dbReference type="SUPFAM" id="SSF81301">
    <property type="entry name" value="Nucleotidyltransferase"/>
    <property type="match status" value="1"/>
</dbReference>
<dbReference type="InterPro" id="IPR002934">
    <property type="entry name" value="Polymerase_NTP_transf_dom"/>
</dbReference>
<keyword evidence="4" id="KW-0548">Nucleotidyltransferase</keyword>
<dbReference type="PANTHER" id="PTHR33571:SF12">
    <property type="entry name" value="BSL3053 PROTEIN"/>
    <property type="match status" value="1"/>
</dbReference>
<evidence type="ECO:0000259" key="10">
    <source>
        <dbReference type="PROSITE" id="PS50943"/>
    </source>
</evidence>
<comment type="similarity">
    <text evidence="9">Belongs to the MntA antitoxin family.</text>
</comment>
<dbReference type="Gene3D" id="1.10.260.40">
    <property type="entry name" value="lambda repressor-like DNA-binding domains"/>
    <property type="match status" value="1"/>
</dbReference>
<keyword evidence="12" id="KW-1185">Reference proteome</keyword>
<evidence type="ECO:0000256" key="3">
    <source>
        <dbReference type="ARBA" id="ARBA00022679"/>
    </source>
</evidence>
<dbReference type="Proteomes" id="UP000549913">
    <property type="component" value="Unassembled WGS sequence"/>
</dbReference>
<dbReference type="SUPFAM" id="SSF47413">
    <property type="entry name" value="lambda repressor-like DNA-binding domains"/>
    <property type="match status" value="1"/>
</dbReference>
<dbReference type="PANTHER" id="PTHR33571">
    <property type="entry name" value="SSL8005 PROTEIN"/>
    <property type="match status" value="1"/>
</dbReference>
<dbReference type="AlphaFoldDB" id="A0A852SP30"/>